<evidence type="ECO:0000313" key="2">
    <source>
        <dbReference type="EMBL" id="QGT53915.1"/>
    </source>
</evidence>
<dbReference type="CDD" id="cd00085">
    <property type="entry name" value="HNHc"/>
    <property type="match status" value="1"/>
</dbReference>
<feature type="domain" description="HNH nuclease" evidence="1">
    <location>
        <begin position="5"/>
        <end position="52"/>
    </location>
</feature>
<keyword evidence="2" id="KW-0255">Endonuclease</keyword>
<keyword evidence="3" id="KW-1185">Reference proteome</keyword>
<reference evidence="2 3" key="1">
    <citation type="submission" date="2019-11" db="EMBL/GenBank/DDBJ databases">
        <authorList>
            <person name="Shneider M.M."/>
            <person name="Evseev P.V."/>
            <person name="Timoshina O.Y."/>
            <person name="Mikhailova Y.V."/>
            <person name="Shelenkov A.A."/>
            <person name="Yanushevich Y."/>
            <person name="Shagin Y.A."/>
            <person name="Popova A.V."/>
            <person name="Miroshnikov K.A."/>
        </authorList>
    </citation>
    <scope>NUCLEOTIDE SEQUENCE [LARGE SCALE GENOMIC DNA]</scope>
</reference>
<protein>
    <submittedName>
        <fullName evidence="2">Putative HNH endonuclease</fullName>
    </submittedName>
</protein>
<keyword evidence="2" id="KW-0378">Hydrolase</keyword>
<gene>
    <name evidence="2" type="ORF">Konradin_152</name>
</gene>
<sequence>MNYSLHYQKLISRAKTREPLTGYKERHHIVPRCMGGTDDKENIVELTAREHFVAHLLLTKMHPDSHKLSYAAIRMTGGNSKQLRSNRLYEWLKIEHSKRYSLNETGKKYYNNGAKNIKLRESDIIPDGFVKGRSFSPTKGTTHNRKSGGFKNSSLQKELATRRWEKVNKELCANFGVTDIFEAAQIVKSFKESSGRYWVAPILIKYPFLTRTTVRRLSSLKN</sequence>
<dbReference type="Proteomes" id="UP000424209">
    <property type="component" value="Segment"/>
</dbReference>
<name>A0A650EWC7_9CAUD</name>
<keyword evidence="2" id="KW-0540">Nuclease</keyword>
<proteinExistence type="predicted"/>
<dbReference type="EMBL" id="MN648195">
    <property type="protein sequence ID" value="QGT53915.1"/>
    <property type="molecule type" value="Genomic_DNA"/>
</dbReference>
<evidence type="ECO:0000313" key="3">
    <source>
        <dbReference type="Proteomes" id="UP000424209"/>
    </source>
</evidence>
<dbReference type="SMART" id="SM00507">
    <property type="entry name" value="HNHc"/>
    <property type="match status" value="1"/>
</dbReference>
<dbReference type="GO" id="GO:0004519">
    <property type="term" value="F:endonuclease activity"/>
    <property type="evidence" value="ECO:0007669"/>
    <property type="project" value="UniProtKB-KW"/>
</dbReference>
<evidence type="ECO:0000259" key="1">
    <source>
        <dbReference type="SMART" id="SM00507"/>
    </source>
</evidence>
<organism evidence="2 3">
    <name type="scientific">Acinetobacter phage vB_AbaM_Konradin</name>
    <dbReference type="NCBI Taxonomy" id="2666257"/>
    <lineage>
        <taxon>Viruses</taxon>
        <taxon>Duplodnaviria</taxon>
        <taxon>Heunggongvirae</taxon>
        <taxon>Uroviricota</taxon>
        <taxon>Caudoviricetes</taxon>
        <taxon>Pantevenvirales</taxon>
        <taxon>Straboviridae</taxon>
        <taxon>Twarogvirinae</taxon>
        <taxon>Lazarusvirus</taxon>
        <taxon>Lazarusvirus kronadin</taxon>
    </lineage>
</organism>
<accession>A0A650EWC7</accession>
<dbReference type="InterPro" id="IPR003615">
    <property type="entry name" value="HNH_nuc"/>
</dbReference>